<gene>
    <name evidence="1" type="ORF">ABR85_01100</name>
</gene>
<dbReference type="InterPro" id="IPR043129">
    <property type="entry name" value="ATPase_NBD"/>
</dbReference>
<protein>
    <recommendedName>
        <fullName evidence="3">SHS2 domain-containing protein</fullName>
    </recommendedName>
</protein>
<sequence length="372" mass="39816">MQSLTGFFGRHGRLLIGVDISDTQVRVVSLSKQAGRYRVEGYCIGELADGAVEDGVIGDVDTVALCLERLVERMGLRTHGAALAIKSGAAFTKHVMLDSTLARREIEELMLVEAESSLPYALDEVYLDYAIADGVIAGAARRPQKMLLVACKHDVLDPRVRVAEQARLQVEAVDLESFALQRVLSRHSNLESGGYSGQQKAEQTGLVALILLESKLSSVHFFRKGEHKLSWDWRRKKAGSASAFGSVSADVDACGLDDFDACISGETRGKHSEAGTERCKAIANEIATQVCLAIGQLPNDAVASAISQAILGGADAQEVGLAEMIAESLLCQVGLANPFLDMTLAEGLDPLVIDQDAPLLMVACGLALRQPR</sequence>
<comment type="caution">
    <text evidence="1">The sequence shown here is derived from an EMBL/GenBank/DDBJ whole genome shotgun (WGS) entry which is preliminary data.</text>
</comment>
<dbReference type="EMBL" id="LICD01000006">
    <property type="protein sequence ID" value="KRO84335.1"/>
    <property type="molecule type" value="Genomic_DNA"/>
</dbReference>
<dbReference type="NCBIfam" id="TIGR01175">
    <property type="entry name" value="pilM"/>
    <property type="match status" value="1"/>
</dbReference>
<dbReference type="Pfam" id="PF11104">
    <property type="entry name" value="PilM_2"/>
    <property type="match status" value="1"/>
</dbReference>
<evidence type="ECO:0008006" key="3">
    <source>
        <dbReference type="Google" id="ProtNLM"/>
    </source>
</evidence>
<accession>A0A0R2TAL2</accession>
<organism evidence="1 2">
    <name type="scientific">OM182 bacterium BACL3 MAG-120619-bin3</name>
    <dbReference type="NCBI Taxonomy" id="1655593"/>
    <lineage>
        <taxon>Bacteria</taxon>
        <taxon>Pseudomonadati</taxon>
        <taxon>Pseudomonadota</taxon>
        <taxon>Gammaproteobacteria</taxon>
        <taxon>OMG group</taxon>
        <taxon>OM182 clade</taxon>
    </lineage>
</organism>
<evidence type="ECO:0000313" key="2">
    <source>
        <dbReference type="Proteomes" id="UP000051242"/>
    </source>
</evidence>
<proteinExistence type="predicted"/>
<dbReference type="PANTHER" id="PTHR32432:SF3">
    <property type="entry name" value="ETHANOLAMINE UTILIZATION PROTEIN EUTJ"/>
    <property type="match status" value="1"/>
</dbReference>
<dbReference type="SUPFAM" id="SSF53067">
    <property type="entry name" value="Actin-like ATPase domain"/>
    <property type="match status" value="1"/>
</dbReference>
<dbReference type="Gene3D" id="3.30.420.40">
    <property type="match status" value="2"/>
</dbReference>
<dbReference type="InterPro" id="IPR005883">
    <property type="entry name" value="PilM"/>
</dbReference>
<dbReference type="Gene3D" id="3.30.1490.300">
    <property type="match status" value="1"/>
</dbReference>
<dbReference type="PIRSF" id="PIRSF019169">
    <property type="entry name" value="PilM"/>
    <property type="match status" value="1"/>
</dbReference>
<dbReference type="AlphaFoldDB" id="A0A0R2TAL2"/>
<dbReference type="Proteomes" id="UP000051242">
    <property type="component" value="Unassembled WGS sequence"/>
</dbReference>
<evidence type="ECO:0000313" key="1">
    <source>
        <dbReference type="EMBL" id="KRO84335.1"/>
    </source>
</evidence>
<reference evidence="1 2" key="1">
    <citation type="submission" date="2015-10" db="EMBL/GenBank/DDBJ databases">
        <title>Metagenome-Assembled Genomes uncover a global brackish microbiome.</title>
        <authorList>
            <person name="Hugerth L.W."/>
            <person name="Larsson J."/>
            <person name="Alneberg J."/>
            <person name="Lindh M.V."/>
            <person name="Legrand C."/>
            <person name="Pinhassi J."/>
            <person name="Andersson A.F."/>
        </authorList>
    </citation>
    <scope>NUCLEOTIDE SEQUENCE [LARGE SCALE GENOMIC DNA]</scope>
    <source>
        <strain evidence="1">BACL22 MAG-120619-bin3</strain>
    </source>
</reference>
<name>A0A0R2TAL2_9GAMM</name>
<dbReference type="InterPro" id="IPR050696">
    <property type="entry name" value="FtsA/MreB"/>
</dbReference>
<dbReference type="PANTHER" id="PTHR32432">
    <property type="entry name" value="CELL DIVISION PROTEIN FTSA-RELATED"/>
    <property type="match status" value="1"/>
</dbReference>